<accession>T1GI92</accession>
<protein>
    <recommendedName>
        <fullName evidence="6">RDD domain-containing protein</fullName>
    </recommendedName>
</protein>
<reference evidence="7" key="2">
    <citation type="submission" date="2015-06" db="UniProtKB">
        <authorList>
            <consortium name="EnsemblMetazoa"/>
        </authorList>
    </citation>
    <scope>IDENTIFICATION</scope>
</reference>
<evidence type="ECO:0000259" key="6">
    <source>
        <dbReference type="Pfam" id="PF06271"/>
    </source>
</evidence>
<feature type="domain" description="RDD" evidence="6">
    <location>
        <begin position="106"/>
        <end position="213"/>
    </location>
</feature>
<evidence type="ECO:0000256" key="4">
    <source>
        <dbReference type="ARBA" id="ARBA00023136"/>
    </source>
</evidence>
<dbReference type="GO" id="GO:0016020">
    <property type="term" value="C:membrane"/>
    <property type="evidence" value="ECO:0007669"/>
    <property type="project" value="UniProtKB-SubCell"/>
</dbReference>
<organism evidence="7 8">
    <name type="scientific">Megaselia scalaris</name>
    <name type="common">Humpbacked fly</name>
    <name type="synonym">Phora scalaris</name>
    <dbReference type="NCBI Taxonomy" id="36166"/>
    <lineage>
        <taxon>Eukaryota</taxon>
        <taxon>Metazoa</taxon>
        <taxon>Ecdysozoa</taxon>
        <taxon>Arthropoda</taxon>
        <taxon>Hexapoda</taxon>
        <taxon>Insecta</taxon>
        <taxon>Pterygota</taxon>
        <taxon>Neoptera</taxon>
        <taxon>Endopterygota</taxon>
        <taxon>Diptera</taxon>
        <taxon>Brachycera</taxon>
        <taxon>Muscomorpha</taxon>
        <taxon>Platypezoidea</taxon>
        <taxon>Phoridae</taxon>
        <taxon>Megaseliini</taxon>
        <taxon>Megaselia</taxon>
    </lineage>
</organism>
<dbReference type="PANTHER" id="PTHR13659">
    <property type="entry name" value="AUTOSOMAL HIGHLY CONSERVED PROTEIN"/>
    <property type="match status" value="1"/>
</dbReference>
<dbReference type="InterPro" id="IPR010432">
    <property type="entry name" value="RDD"/>
</dbReference>
<dbReference type="OMA" id="FPICVVM"/>
<dbReference type="STRING" id="36166.T1GI92"/>
<sequence length="306" mass="35004">MEEKKLPEKSEKECYFEQLQKWVDMANLSQKAATNFPYFLLSNYPQLFQPSSPTSARFPIPNVQNGAAFRGRVPGNNENRMDDIFNNQARMESIIARNGGYEFVIAPFWKRVLAEVIDVLILMFLKLMVTFTIIDLFDLDLSIDFINLDSLKKTFEDDYSEFLSFSSDLLIFEVITKIAVCFYETLWTMYGGNNTIGGATPGKIIMGLRIVHVDAVVILPPQPQPQIYNLNNNGRQPIRALLYPAQNPGIRRAFIRALAKNFVITLMFPMCFFVLLFKNNRTAYDVLSKTVVVEENHMPVLRRAAG</sequence>
<dbReference type="PANTHER" id="PTHR13659:SF5">
    <property type="entry name" value="PROTEIN FAM8A1"/>
    <property type="match status" value="1"/>
</dbReference>
<evidence type="ECO:0000313" key="7">
    <source>
        <dbReference type="EnsemblMetazoa" id="MESCA003161-PA"/>
    </source>
</evidence>
<evidence type="ECO:0000256" key="2">
    <source>
        <dbReference type="ARBA" id="ARBA00022692"/>
    </source>
</evidence>
<evidence type="ECO:0000256" key="5">
    <source>
        <dbReference type="SAM" id="Phobius"/>
    </source>
</evidence>
<feature type="transmembrane region" description="Helical" evidence="5">
    <location>
        <begin position="258"/>
        <end position="277"/>
    </location>
</feature>
<name>T1GI92_MEGSC</name>
<keyword evidence="3 5" id="KW-1133">Transmembrane helix</keyword>
<keyword evidence="8" id="KW-1185">Reference proteome</keyword>
<evidence type="ECO:0000256" key="1">
    <source>
        <dbReference type="ARBA" id="ARBA00004141"/>
    </source>
</evidence>
<evidence type="ECO:0000256" key="3">
    <source>
        <dbReference type="ARBA" id="ARBA00022989"/>
    </source>
</evidence>
<dbReference type="Pfam" id="PF06271">
    <property type="entry name" value="RDD"/>
    <property type="match status" value="1"/>
</dbReference>
<dbReference type="HOGENOM" id="CLU_053631_0_0_1"/>
<dbReference type="AlphaFoldDB" id="T1GI92"/>
<dbReference type="Proteomes" id="UP000015102">
    <property type="component" value="Unassembled WGS sequence"/>
</dbReference>
<dbReference type="InterPro" id="IPR039871">
    <property type="entry name" value="FAM8A1"/>
</dbReference>
<feature type="transmembrane region" description="Helical" evidence="5">
    <location>
        <begin position="112"/>
        <end position="134"/>
    </location>
</feature>
<dbReference type="EnsemblMetazoa" id="MESCA003161-RA">
    <property type="protein sequence ID" value="MESCA003161-PA"/>
    <property type="gene ID" value="MESCA003161"/>
</dbReference>
<keyword evidence="2 5" id="KW-0812">Transmembrane</keyword>
<keyword evidence="4 5" id="KW-0472">Membrane</keyword>
<proteinExistence type="predicted"/>
<feature type="transmembrane region" description="Helical" evidence="5">
    <location>
        <begin position="162"/>
        <end position="183"/>
    </location>
</feature>
<evidence type="ECO:0000313" key="8">
    <source>
        <dbReference type="Proteomes" id="UP000015102"/>
    </source>
</evidence>
<comment type="subcellular location">
    <subcellularLocation>
        <location evidence="1">Membrane</location>
        <topology evidence="1">Multi-pass membrane protein</topology>
    </subcellularLocation>
</comment>
<dbReference type="EMBL" id="CAQQ02015714">
    <property type="status" value="NOT_ANNOTATED_CDS"/>
    <property type="molecule type" value="Genomic_DNA"/>
</dbReference>
<reference evidence="8" key="1">
    <citation type="submission" date="2013-02" db="EMBL/GenBank/DDBJ databases">
        <authorList>
            <person name="Hughes D."/>
        </authorList>
    </citation>
    <scope>NUCLEOTIDE SEQUENCE</scope>
    <source>
        <strain>Durham</strain>
        <strain evidence="8">NC isolate 2 -- Noor lab</strain>
    </source>
</reference>